<dbReference type="InterPro" id="IPR036770">
    <property type="entry name" value="Ankyrin_rpt-contain_sf"/>
</dbReference>
<evidence type="ECO:0000313" key="5">
    <source>
        <dbReference type="EMBL" id="KAH3668041.1"/>
    </source>
</evidence>
<gene>
    <name evidence="5" type="ORF">OGAPHI_001795</name>
</gene>
<sequence>MSSGASPQEQIIEAARRNNVELLASVAESQSDKLAEVVNGAKDATGNTALHLCCKYGCYEVLDKLLDIDGVEVDPVHPLTGDTPLHYAVNYSFEEPEYAKFLVETLLDVGADPTIRNKDGLKPAQLLGDSNEELKLVLEGAEYASTAQLQQDEEEDVDDGPSDEE</sequence>
<dbReference type="PANTHER" id="PTHR24180:SF53">
    <property type="entry name" value="ANKYRIN REPEAT-CONTAINING PROTEIN C105.02C"/>
    <property type="match status" value="1"/>
</dbReference>
<dbReference type="InterPro" id="IPR051637">
    <property type="entry name" value="Ank_repeat_dom-contain_49"/>
</dbReference>
<dbReference type="OrthoDB" id="9995210at2759"/>
<dbReference type="GeneID" id="70233762"/>
<dbReference type="SUPFAM" id="SSF48403">
    <property type="entry name" value="Ankyrin repeat"/>
    <property type="match status" value="1"/>
</dbReference>
<keyword evidence="6" id="KW-1185">Reference proteome</keyword>
<protein>
    <recommendedName>
        <fullName evidence="7">Ankyrin repeat-containing protein</fullName>
    </recommendedName>
</protein>
<evidence type="ECO:0000256" key="2">
    <source>
        <dbReference type="ARBA" id="ARBA00023043"/>
    </source>
</evidence>
<feature type="repeat" description="ANK" evidence="3">
    <location>
        <begin position="80"/>
        <end position="118"/>
    </location>
</feature>
<dbReference type="AlphaFoldDB" id="A0A9P8T6P4"/>
<organism evidence="5 6">
    <name type="scientific">Ogataea philodendri</name>
    <dbReference type="NCBI Taxonomy" id="1378263"/>
    <lineage>
        <taxon>Eukaryota</taxon>
        <taxon>Fungi</taxon>
        <taxon>Dikarya</taxon>
        <taxon>Ascomycota</taxon>
        <taxon>Saccharomycotina</taxon>
        <taxon>Pichiomycetes</taxon>
        <taxon>Pichiales</taxon>
        <taxon>Pichiaceae</taxon>
        <taxon>Ogataea</taxon>
    </lineage>
</organism>
<reference evidence="5" key="1">
    <citation type="journal article" date="2021" name="Open Biol.">
        <title>Shared evolutionary footprints suggest mitochondrial oxidative damage underlies multiple complex I losses in fungi.</title>
        <authorList>
            <person name="Schikora-Tamarit M.A."/>
            <person name="Marcet-Houben M."/>
            <person name="Nosek J."/>
            <person name="Gabaldon T."/>
        </authorList>
    </citation>
    <scope>NUCLEOTIDE SEQUENCE</scope>
    <source>
        <strain evidence="5">CBS6075</strain>
    </source>
</reference>
<evidence type="ECO:0000256" key="4">
    <source>
        <dbReference type="SAM" id="MobiDB-lite"/>
    </source>
</evidence>
<evidence type="ECO:0000313" key="6">
    <source>
        <dbReference type="Proteomes" id="UP000769157"/>
    </source>
</evidence>
<evidence type="ECO:0000256" key="1">
    <source>
        <dbReference type="ARBA" id="ARBA00022737"/>
    </source>
</evidence>
<dbReference type="PROSITE" id="PS50297">
    <property type="entry name" value="ANK_REP_REGION"/>
    <property type="match status" value="1"/>
</dbReference>
<dbReference type="SMART" id="SM00248">
    <property type="entry name" value="ANK"/>
    <property type="match status" value="2"/>
</dbReference>
<dbReference type="PANTHER" id="PTHR24180">
    <property type="entry name" value="CYCLIN-DEPENDENT KINASE INHIBITOR 2C-RELATED"/>
    <property type="match status" value="1"/>
</dbReference>
<dbReference type="Pfam" id="PF12796">
    <property type="entry name" value="Ank_2"/>
    <property type="match status" value="1"/>
</dbReference>
<dbReference type="InterPro" id="IPR002110">
    <property type="entry name" value="Ankyrin_rpt"/>
</dbReference>
<dbReference type="PROSITE" id="PS50088">
    <property type="entry name" value="ANK_REPEAT"/>
    <property type="match status" value="1"/>
</dbReference>
<keyword evidence="2 3" id="KW-0040">ANK repeat</keyword>
<feature type="region of interest" description="Disordered" evidence="4">
    <location>
        <begin position="145"/>
        <end position="165"/>
    </location>
</feature>
<accession>A0A9P8T6P4</accession>
<evidence type="ECO:0000256" key="3">
    <source>
        <dbReference type="PROSITE-ProRule" id="PRU00023"/>
    </source>
</evidence>
<dbReference type="EMBL" id="JAEUBE010000158">
    <property type="protein sequence ID" value="KAH3668041.1"/>
    <property type="molecule type" value="Genomic_DNA"/>
</dbReference>
<comment type="caution">
    <text evidence="5">The sequence shown here is derived from an EMBL/GenBank/DDBJ whole genome shotgun (WGS) entry which is preliminary data.</text>
</comment>
<dbReference type="RefSeq" id="XP_046062455.1">
    <property type="nucleotide sequence ID" value="XM_046202594.1"/>
</dbReference>
<dbReference type="PRINTS" id="PR01415">
    <property type="entry name" value="ANKYRIN"/>
</dbReference>
<feature type="compositionally biased region" description="Acidic residues" evidence="4">
    <location>
        <begin position="151"/>
        <end position="165"/>
    </location>
</feature>
<name>A0A9P8T6P4_9ASCO</name>
<evidence type="ECO:0008006" key="7">
    <source>
        <dbReference type="Google" id="ProtNLM"/>
    </source>
</evidence>
<dbReference type="Proteomes" id="UP000769157">
    <property type="component" value="Unassembled WGS sequence"/>
</dbReference>
<keyword evidence="1" id="KW-0677">Repeat</keyword>
<proteinExistence type="predicted"/>
<dbReference type="Gene3D" id="1.25.40.20">
    <property type="entry name" value="Ankyrin repeat-containing domain"/>
    <property type="match status" value="1"/>
</dbReference>
<reference evidence="5" key="2">
    <citation type="submission" date="2021-01" db="EMBL/GenBank/DDBJ databases">
        <authorList>
            <person name="Schikora-Tamarit M.A."/>
        </authorList>
    </citation>
    <scope>NUCLEOTIDE SEQUENCE</scope>
    <source>
        <strain evidence="5">CBS6075</strain>
    </source>
</reference>